<reference evidence="2 3" key="1">
    <citation type="submission" date="2024-05" db="EMBL/GenBank/DDBJ databases">
        <authorList>
            <person name="Yi C."/>
        </authorList>
    </citation>
    <scope>NUCLEOTIDE SEQUENCE [LARGE SCALE GENOMIC DNA]</scope>
    <source>
        <strain evidence="2 3">XS13</strain>
    </source>
</reference>
<accession>A0ABV0IIU0</accession>
<comment type="caution">
    <text evidence="2">The sequence shown here is derived from an EMBL/GenBank/DDBJ whole genome shotgun (WGS) entry which is preliminary data.</text>
</comment>
<evidence type="ECO:0000256" key="1">
    <source>
        <dbReference type="SAM" id="MobiDB-lite"/>
    </source>
</evidence>
<dbReference type="SUPFAM" id="SSF53474">
    <property type="entry name" value="alpha/beta-Hydrolases"/>
    <property type="match status" value="2"/>
</dbReference>
<dbReference type="InterPro" id="IPR029058">
    <property type="entry name" value="AB_hydrolase_fold"/>
</dbReference>
<proteinExistence type="predicted"/>
<feature type="region of interest" description="Disordered" evidence="1">
    <location>
        <begin position="1"/>
        <end position="39"/>
    </location>
</feature>
<evidence type="ECO:0000313" key="2">
    <source>
        <dbReference type="EMBL" id="MEO9248076.1"/>
    </source>
</evidence>
<dbReference type="Gene3D" id="3.40.50.1820">
    <property type="entry name" value="alpha/beta hydrolase"/>
    <property type="match status" value="2"/>
</dbReference>
<evidence type="ECO:0000313" key="3">
    <source>
        <dbReference type="Proteomes" id="UP001484097"/>
    </source>
</evidence>
<organism evidence="2 3">
    <name type="scientific">Citricoccus nitrophenolicus</name>
    <dbReference type="NCBI Taxonomy" id="863575"/>
    <lineage>
        <taxon>Bacteria</taxon>
        <taxon>Bacillati</taxon>
        <taxon>Actinomycetota</taxon>
        <taxon>Actinomycetes</taxon>
        <taxon>Micrococcales</taxon>
        <taxon>Micrococcaceae</taxon>
        <taxon>Citricoccus</taxon>
    </lineage>
</organism>
<keyword evidence="3" id="KW-1185">Reference proteome</keyword>
<dbReference type="RefSeq" id="WP_347920694.1">
    <property type="nucleotide sequence ID" value="NZ_JBDXMX010000004.1"/>
</dbReference>
<dbReference type="Proteomes" id="UP001484097">
    <property type="component" value="Unassembled WGS sequence"/>
</dbReference>
<feature type="region of interest" description="Disordered" evidence="1">
    <location>
        <begin position="484"/>
        <end position="510"/>
    </location>
</feature>
<feature type="compositionally biased region" description="Basic residues" evidence="1">
    <location>
        <begin position="15"/>
        <end position="27"/>
    </location>
</feature>
<protein>
    <submittedName>
        <fullName evidence="2">Uncharacterized protein</fullName>
    </submittedName>
</protein>
<gene>
    <name evidence="2" type="ORF">ABDK96_10310</name>
</gene>
<dbReference type="EMBL" id="JBDXMX010000004">
    <property type="protein sequence ID" value="MEO9248076.1"/>
    <property type="molecule type" value="Genomic_DNA"/>
</dbReference>
<sequence>MPTTPDENLSERHHDRSRRRPRARITHSTRTDPAAQPRRGRALAGATLAAALAAALLVPVPALAGPVHAVGDAPASTTAHGAGEPGTVRGDLPNGGHYVLVTPEWWNGTVLVWNPGYGGGGSDPSAGPSEELVDWLVERGYALAGTSSAEGGWAVEGLLENQPLVMDAVRDRLGEPEDVIAWGSSMGGLTSVAALEQHADLIDAALPLCGSVAGAIPMLNGSLDGTFALRMLLAPGDARLQLVNISDEAERQAAFREVLDAAQATPEGRARIALAASLAQIPTWTQADDERPGRRDWAAQQDQLYRAFMFGVVSPRQPLEDRAGGNFSWNVGVDYTKALAGSENATLVRTLYRQAGLSLDRDLETLADAERISADPEAVAYMQRNATPTGGIDGPVLTLHETGDTAPTVTQARTYADRVRENGDESLLRQAFVDRPGHCAYADAEIAVLVEALQQRLDTGRWGSTAKPSHLNRAADRIARRDGLDRGGSFASVRPDPMNRPERGPAPEAVSHQGMLDGERAYALHQPADWNGDLVVMPGRDDLTGVTAQWLAEQGYGTIGYELSDGWDLVLDEANAEAAVETFEQLAGDADDVVVAGRSQGGLTTRIVADAAPEWLAGSLPMCGGGAGAISTWNYKLDTAFALRELVDPDSAMQIQGIEDRVAELQAMNDLVALADSTDAGRARAVLAAALSKIPAVDPETGQDIRRGQLEARIDRYIEHLPFAMGSHVRAGYEQTVGGTFSWNTGVDYRRELQRSGRWAEVNQAYREAGLSLSEDLRTLDRADRLSADPETVRLVEQTATFTGELEAPVLSLHTTGDGAGTTADDAAYRSTVTAAGSARQLRQTFVASEGHCTFTPAEEAAALTALFDRIETGRWPSTAPRQLDRLAARVDADSDLDLGVSRFTSGDAPGQPARMWDVRNWGDYRG</sequence>
<name>A0ABV0IIU0_9MICC</name>